<dbReference type="EMBL" id="SNXY01000009">
    <property type="protein sequence ID" value="TDP83523.1"/>
    <property type="molecule type" value="Genomic_DNA"/>
</dbReference>
<dbReference type="Gene3D" id="3.40.1570.10">
    <property type="entry name" value="HemS/ChuS/ChuX like domains"/>
    <property type="match status" value="1"/>
</dbReference>
<reference evidence="1 2" key="1">
    <citation type="submission" date="2019-03" db="EMBL/GenBank/DDBJ databases">
        <title>Genomic Encyclopedia of Type Strains, Phase IV (KMG-IV): sequencing the most valuable type-strain genomes for metagenomic binning, comparative biology and taxonomic classification.</title>
        <authorList>
            <person name="Goeker M."/>
        </authorList>
    </citation>
    <scope>NUCLEOTIDE SEQUENCE [LARGE SCALE GENOMIC DNA]</scope>
    <source>
        <strain evidence="1 2">DSM 102969</strain>
    </source>
</reference>
<protein>
    <submittedName>
        <fullName evidence="1">Heme utilization protein HuvX</fullName>
    </submittedName>
</protein>
<organism evidence="1 2">
    <name type="scientific">Oharaeibacter diazotrophicus</name>
    <dbReference type="NCBI Taxonomy" id="1920512"/>
    <lineage>
        <taxon>Bacteria</taxon>
        <taxon>Pseudomonadati</taxon>
        <taxon>Pseudomonadota</taxon>
        <taxon>Alphaproteobacteria</taxon>
        <taxon>Hyphomicrobiales</taxon>
        <taxon>Pleomorphomonadaceae</taxon>
        <taxon>Oharaeibacter</taxon>
    </lineage>
</organism>
<name>A0A4R6RBK6_9HYPH</name>
<dbReference type="CDD" id="cd16829">
    <property type="entry name" value="ChuX_HutX-like"/>
    <property type="match status" value="1"/>
</dbReference>
<comment type="caution">
    <text evidence="1">The sequence shown here is derived from an EMBL/GenBank/DDBJ whole genome shotgun (WGS) entry which is preliminary data.</text>
</comment>
<dbReference type="InterPro" id="IPR053733">
    <property type="entry name" value="Heme_Transport_Util_sf"/>
</dbReference>
<proteinExistence type="predicted"/>
<dbReference type="SUPFAM" id="SSF144064">
    <property type="entry name" value="Heme iron utilization protein-like"/>
    <property type="match status" value="1"/>
</dbReference>
<dbReference type="RefSeq" id="WP_126538541.1">
    <property type="nucleotide sequence ID" value="NZ_BSPM01000009.1"/>
</dbReference>
<dbReference type="NCBIfam" id="TIGR04108">
    <property type="entry name" value="HutX"/>
    <property type="match status" value="1"/>
</dbReference>
<dbReference type="InterPro" id="IPR010413">
    <property type="entry name" value="HutX-like"/>
</dbReference>
<evidence type="ECO:0000313" key="2">
    <source>
        <dbReference type="Proteomes" id="UP000294547"/>
    </source>
</evidence>
<dbReference type="AlphaFoldDB" id="A0A4R6RBK6"/>
<dbReference type="Pfam" id="PF06228">
    <property type="entry name" value="ChuX_HutX"/>
    <property type="match status" value="1"/>
</dbReference>
<evidence type="ECO:0000313" key="1">
    <source>
        <dbReference type="EMBL" id="TDP83523.1"/>
    </source>
</evidence>
<dbReference type="OrthoDB" id="8781266at2"/>
<gene>
    <name evidence="1" type="ORF">EDD54_3485</name>
</gene>
<sequence>MSAAASAAPAAPADTRAERLAAALAAKPDGIVEAIARDVGVSPRDVLAAMPSGEVVLLAADRFGEVWTALGTWREVLFIVHTDTVVLEVKGSLPAGSEGHGWFNVHGDSPIGGHIRKEACAAIALVDRPFHGRRSCSVWFLDGNGEAMFKVFVPRDAARALDPDALARFEALMAAG</sequence>
<accession>A0A4R6RBK6</accession>
<keyword evidence="2" id="KW-1185">Reference proteome</keyword>
<dbReference type="PIRSF" id="PIRSF030840">
    <property type="entry name" value="DUF1008"/>
    <property type="match status" value="1"/>
</dbReference>
<dbReference type="Proteomes" id="UP000294547">
    <property type="component" value="Unassembled WGS sequence"/>
</dbReference>